<keyword evidence="2" id="KW-1185">Reference proteome</keyword>
<evidence type="ECO:0000313" key="1">
    <source>
        <dbReference type="EMBL" id="GMF24312.1"/>
    </source>
</evidence>
<gene>
    <name evidence="1" type="ORF">Plil01_000994100</name>
</gene>
<dbReference type="AlphaFoldDB" id="A0A9W6WRL0"/>
<dbReference type="EMBL" id="BSXW01000511">
    <property type="protein sequence ID" value="GMF24312.1"/>
    <property type="molecule type" value="Genomic_DNA"/>
</dbReference>
<reference evidence="1" key="1">
    <citation type="submission" date="2023-04" db="EMBL/GenBank/DDBJ databases">
        <title>Phytophthora lilii NBRC 32176.</title>
        <authorList>
            <person name="Ichikawa N."/>
            <person name="Sato H."/>
            <person name="Tonouchi N."/>
        </authorList>
    </citation>
    <scope>NUCLEOTIDE SEQUENCE</scope>
    <source>
        <strain evidence="1">NBRC 32176</strain>
    </source>
</reference>
<dbReference type="Proteomes" id="UP001165083">
    <property type="component" value="Unassembled WGS sequence"/>
</dbReference>
<protein>
    <submittedName>
        <fullName evidence="1">Unnamed protein product</fullName>
    </submittedName>
</protein>
<proteinExistence type="predicted"/>
<sequence length="170" mass="18755">MIEGLSLPNSSSPLSLSYFTSRDSNGSSRQSWKLYCRWVIARISLSSFFIIDTEFIVGSLINMLLEGKSSNHGLKTIADSPLWTTFTPIGLNNHKGFNIKIRDSDVLTTQLAIDVCDGVATPWISLRLYVLPRRTTPSSGATPAPLRPLPLSPLPLTVFIMPFMVSLIDL</sequence>
<comment type="caution">
    <text evidence="1">The sequence shown here is derived from an EMBL/GenBank/DDBJ whole genome shotgun (WGS) entry which is preliminary data.</text>
</comment>
<name>A0A9W6WRL0_9STRA</name>
<evidence type="ECO:0000313" key="2">
    <source>
        <dbReference type="Proteomes" id="UP001165083"/>
    </source>
</evidence>
<organism evidence="1 2">
    <name type="scientific">Phytophthora lilii</name>
    <dbReference type="NCBI Taxonomy" id="2077276"/>
    <lineage>
        <taxon>Eukaryota</taxon>
        <taxon>Sar</taxon>
        <taxon>Stramenopiles</taxon>
        <taxon>Oomycota</taxon>
        <taxon>Peronosporomycetes</taxon>
        <taxon>Peronosporales</taxon>
        <taxon>Peronosporaceae</taxon>
        <taxon>Phytophthora</taxon>
    </lineage>
</organism>
<accession>A0A9W6WRL0</accession>